<gene>
    <name evidence="8" type="ORF">QBC38DRAFT_524849</name>
</gene>
<feature type="compositionally biased region" description="Low complexity" evidence="6">
    <location>
        <begin position="66"/>
        <end position="81"/>
    </location>
</feature>
<dbReference type="PANTHER" id="PTHR23354">
    <property type="entry name" value="NUCLEOLAR PROTEIN 7/ESTROGEN RECEPTOR COACTIVATOR-RELATED"/>
    <property type="match status" value="1"/>
</dbReference>
<feature type="compositionally biased region" description="Polar residues" evidence="6">
    <location>
        <begin position="106"/>
        <end position="115"/>
    </location>
</feature>
<evidence type="ECO:0000259" key="7">
    <source>
        <dbReference type="PROSITE" id="PS51886"/>
    </source>
</evidence>
<feature type="region of interest" description="Disordered" evidence="6">
    <location>
        <begin position="65"/>
        <end position="116"/>
    </location>
</feature>
<evidence type="ECO:0000256" key="5">
    <source>
        <dbReference type="ARBA" id="ARBA00040604"/>
    </source>
</evidence>
<organism evidence="8 9">
    <name type="scientific">Podospora fimiseda</name>
    <dbReference type="NCBI Taxonomy" id="252190"/>
    <lineage>
        <taxon>Eukaryota</taxon>
        <taxon>Fungi</taxon>
        <taxon>Dikarya</taxon>
        <taxon>Ascomycota</taxon>
        <taxon>Pezizomycotina</taxon>
        <taxon>Sordariomycetes</taxon>
        <taxon>Sordariomycetidae</taxon>
        <taxon>Sordariales</taxon>
        <taxon>Podosporaceae</taxon>
        <taxon>Podospora</taxon>
    </lineage>
</organism>
<evidence type="ECO:0000313" key="8">
    <source>
        <dbReference type="EMBL" id="KAK4228158.1"/>
    </source>
</evidence>
<comment type="caution">
    <text evidence="8">The sequence shown here is derived from an EMBL/GenBank/DDBJ whole genome shotgun (WGS) entry which is preliminary data.</text>
</comment>
<dbReference type="GO" id="GO:0005739">
    <property type="term" value="C:mitochondrion"/>
    <property type="evidence" value="ECO:0007669"/>
    <property type="project" value="UniProtKB-SubCell"/>
</dbReference>
<evidence type="ECO:0000256" key="4">
    <source>
        <dbReference type="ARBA" id="ARBA00037112"/>
    </source>
</evidence>
<dbReference type="PROSITE" id="PS51886">
    <property type="entry name" value="TLDC"/>
    <property type="match status" value="1"/>
</dbReference>
<dbReference type="AlphaFoldDB" id="A0AAN7BSA6"/>
<comment type="similarity">
    <text evidence="2">Belongs to the OXR1 family.</text>
</comment>
<evidence type="ECO:0000256" key="6">
    <source>
        <dbReference type="SAM" id="MobiDB-lite"/>
    </source>
</evidence>
<dbReference type="InterPro" id="IPR006571">
    <property type="entry name" value="TLDc_dom"/>
</dbReference>
<evidence type="ECO:0000256" key="1">
    <source>
        <dbReference type="ARBA" id="ARBA00004173"/>
    </source>
</evidence>
<dbReference type="GO" id="GO:0005634">
    <property type="term" value="C:nucleus"/>
    <property type="evidence" value="ECO:0007669"/>
    <property type="project" value="TreeGrafter"/>
</dbReference>
<evidence type="ECO:0000256" key="3">
    <source>
        <dbReference type="ARBA" id="ARBA00023128"/>
    </source>
</evidence>
<evidence type="ECO:0000256" key="2">
    <source>
        <dbReference type="ARBA" id="ARBA00009540"/>
    </source>
</evidence>
<feature type="compositionally biased region" description="Low complexity" evidence="6">
    <location>
        <begin position="18"/>
        <end position="34"/>
    </location>
</feature>
<accession>A0AAN7BSA6</accession>
<dbReference type="EMBL" id="MU865322">
    <property type="protein sequence ID" value="KAK4228158.1"/>
    <property type="molecule type" value="Genomic_DNA"/>
</dbReference>
<evidence type="ECO:0000313" key="9">
    <source>
        <dbReference type="Proteomes" id="UP001301958"/>
    </source>
</evidence>
<dbReference type="PANTHER" id="PTHR23354:SF62">
    <property type="entry name" value="MUSTARD, ISOFORM V"/>
    <property type="match status" value="1"/>
</dbReference>
<comment type="subcellular location">
    <subcellularLocation>
        <location evidence="1">Mitochondrion</location>
    </subcellularLocation>
</comment>
<feature type="domain" description="TLDc" evidence="7">
    <location>
        <begin position="139"/>
        <end position="311"/>
    </location>
</feature>
<dbReference type="Proteomes" id="UP001301958">
    <property type="component" value="Unassembled WGS sequence"/>
</dbReference>
<proteinExistence type="inferred from homology"/>
<protein>
    <recommendedName>
        <fullName evidence="5">Oxidation resistance protein 1</fullName>
    </recommendedName>
</protein>
<sequence length="312" mass="33867">MSTSTTSTTRNHNSLRISSSSASSPRRSTTPTSSGAITPTHPPPTPSTGGGLSSYLWNGLLRRFSSDPSSPSSQSLKSPSSYHTQSMPIPRKSLHGSLSDEVYTPPNFQQQNRTPSPFLPQLEPLSLNGFSPRTPSTARLMTAAIAEEIRLMVPARLSLCDEWKLVYSLEQDGASLNTLYNNAEKYRGKRVGFVLCVRDSNGTIFGAYLSDLPHPAPNYFGTGECFLWKASTVGDGIRFKAFPYSGVNEYYILCESHFLSVGAGENGKFGLWLDDGLERGLSSMSQTFGNEPLSEEGEKFGVSGVELWVIGG</sequence>
<dbReference type="GO" id="GO:0006979">
    <property type="term" value="P:response to oxidative stress"/>
    <property type="evidence" value="ECO:0007669"/>
    <property type="project" value="TreeGrafter"/>
</dbReference>
<keyword evidence="9" id="KW-1185">Reference proteome</keyword>
<comment type="function">
    <text evidence="4">May be involved in protection from oxidative damage.</text>
</comment>
<reference evidence="8" key="1">
    <citation type="journal article" date="2023" name="Mol. Phylogenet. Evol.">
        <title>Genome-scale phylogeny and comparative genomics of the fungal order Sordariales.</title>
        <authorList>
            <person name="Hensen N."/>
            <person name="Bonometti L."/>
            <person name="Westerberg I."/>
            <person name="Brannstrom I.O."/>
            <person name="Guillou S."/>
            <person name="Cros-Aarteil S."/>
            <person name="Calhoun S."/>
            <person name="Haridas S."/>
            <person name="Kuo A."/>
            <person name="Mondo S."/>
            <person name="Pangilinan J."/>
            <person name="Riley R."/>
            <person name="LaButti K."/>
            <person name="Andreopoulos B."/>
            <person name="Lipzen A."/>
            <person name="Chen C."/>
            <person name="Yan M."/>
            <person name="Daum C."/>
            <person name="Ng V."/>
            <person name="Clum A."/>
            <person name="Steindorff A."/>
            <person name="Ohm R.A."/>
            <person name="Martin F."/>
            <person name="Silar P."/>
            <person name="Natvig D.O."/>
            <person name="Lalanne C."/>
            <person name="Gautier V."/>
            <person name="Ament-Velasquez S.L."/>
            <person name="Kruys A."/>
            <person name="Hutchinson M.I."/>
            <person name="Powell A.J."/>
            <person name="Barry K."/>
            <person name="Miller A.N."/>
            <person name="Grigoriev I.V."/>
            <person name="Debuchy R."/>
            <person name="Gladieux P."/>
            <person name="Hiltunen Thoren M."/>
            <person name="Johannesson H."/>
        </authorList>
    </citation>
    <scope>NUCLEOTIDE SEQUENCE</scope>
    <source>
        <strain evidence="8">CBS 990.96</strain>
    </source>
</reference>
<dbReference type="SMART" id="SM00584">
    <property type="entry name" value="TLDc"/>
    <property type="match status" value="1"/>
</dbReference>
<keyword evidence="3" id="KW-0496">Mitochondrion</keyword>
<name>A0AAN7BSA6_9PEZI</name>
<dbReference type="Pfam" id="PF07534">
    <property type="entry name" value="TLD"/>
    <property type="match status" value="1"/>
</dbReference>
<reference evidence="8" key="2">
    <citation type="submission" date="2023-05" db="EMBL/GenBank/DDBJ databases">
        <authorList>
            <consortium name="Lawrence Berkeley National Laboratory"/>
            <person name="Steindorff A."/>
            <person name="Hensen N."/>
            <person name="Bonometti L."/>
            <person name="Westerberg I."/>
            <person name="Brannstrom I.O."/>
            <person name="Guillou S."/>
            <person name="Cros-Aarteil S."/>
            <person name="Calhoun S."/>
            <person name="Haridas S."/>
            <person name="Kuo A."/>
            <person name="Mondo S."/>
            <person name="Pangilinan J."/>
            <person name="Riley R."/>
            <person name="Labutti K."/>
            <person name="Andreopoulos B."/>
            <person name="Lipzen A."/>
            <person name="Chen C."/>
            <person name="Yanf M."/>
            <person name="Daum C."/>
            <person name="Ng V."/>
            <person name="Clum A."/>
            <person name="Ohm R."/>
            <person name="Martin F."/>
            <person name="Silar P."/>
            <person name="Natvig D."/>
            <person name="Lalanne C."/>
            <person name="Gautier V."/>
            <person name="Ament-Velasquez S.L."/>
            <person name="Kruys A."/>
            <person name="Hutchinson M.I."/>
            <person name="Powell A.J."/>
            <person name="Barry K."/>
            <person name="Miller A.N."/>
            <person name="Grigoriev I.V."/>
            <person name="Debuchy R."/>
            <person name="Gladieux P."/>
            <person name="Thoren M.H."/>
            <person name="Johannesson H."/>
        </authorList>
    </citation>
    <scope>NUCLEOTIDE SEQUENCE</scope>
    <source>
        <strain evidence="8">CBS 990.96</strain>
    </source>
</reference>
<feature type="region of interest" description="Disordered" evidence="6">
    <location>
        <begin position="1"/>
        <end position="53"/>
    </location>
</feature>